<sequence>MRLLPLTLALSLAACGTSQAPDNGGTPPPAAKKTVKFIAFGDAGRANDNQNAVGAAMAQLCALKGCDFALELGDNFYDSGVSSVTDEQFQTKFELPYKDLNIPVYATLGNHDNSGSSLGEGAANNKGDYQVQYTTSEGSSGKWTLPARYHSFTAPSLLAAGEAPIAEFFCLDSNPMAATIPDLLNTKYNFITYANTQLQWFQAGLAASKAKWTFAFAHHPYISNGHHGNAGSFDGTNVLVPGTVSGTQWKNFLDASICDSQYNGGLDLMLYGHDHDLQWLKPVSTCNSKTEFVLSGGGSDTRDFGDAARNPSYWQQDLTPGFFWFEVSESQLTGEVYTLENLALPLDTAGKPKPAFVRSLSK</sequence>
<protein>
    <submittedName>
        <fullName evidence="5">Acid phosphatase</fullName>
    </submittedName>
</protein>
<dbReference type="Proteomes" id="UP000282106">
    <property type="component" value="Unassembled WGS sequence"/>
</dbReference>
<dbReference type="PANTHER" id="PTHR10161:SF14">
    <property type="entry name" value="TARTRATE-RESISTANT ACID PHOSPHATASE TYPE 5"/>
    <property type="match status" value="1"/>
</dbReference>
<keyword evidence="6" id="KW-1185">Reference proteome</keyword>
<feature type="domain" description="Calcineurin-like phosphoesterase" evidence="4">
    <location>
        <begin position="36"/>
        <end position="276"/>
    </location>
</feature>
<dbReference type="SUPFAM" id="SSF56300">
    <property type="entry name" value="Metallo-dependent phosphatases"/>
    <property type="match status" value="1"/>
</dbReference>
<dbReference type="InterPro" id="IPR004843">
    <property type="entry name" value="Calcineurin-like_PHP"/>
</dbReference>
<reference evidence="5 6" key="1">
    <citation type="submission" date="2018-10" db="EMBL/GenBank/DDBJ databases">
        <authorList>
            <person name="Chen W.-M."/>
        </authorList>
    </citation>
    <scope>NUCLEOTIDE SEQUENCE [LARGE SCALE GENOMIC DNA]</scope>
    <source>
        <strain evidence="5 6">THS-13</strain>
    </source>
</reference>
<organism evidence="5 6">
    <name type="scientific">Stagnimonas aquatica</name>
    <dbReference type="NCBI Taxonomy" id="2689987"/>
    <lineage>
        <taxon>Bacteria</taxon>
        <taxon>Pseudomonadati</taxon>
        <taxon>Pseudomonadota</taxon>
        <taxon>Gammaproteobacteria</taxon>
        <taxon>Nevskiales</taxon>
        <taxon>Nevskiaceae</taxon>
        <taxon>Stagnimonas</taxon>
    </lineage>
</organism>
<dbReference type="GO" id="GO:0016787">
    <property type="term" value="F:hydrolase activity"/>
    <property type="evidence" value="ECO:0007669"/>
    <property type="project" value="UniProtKB-KW"/>
</dbReference>
<dbReference type="RefSeq" id="WP_123212038.1">
    <property type="nucleotide sequence ID" value="NZ_RJVO01000005.1"/>
</dbReference>
<feature type="signal peptide" evidence="3">
    <location>
        <begin position="1"/>
        <end position="20"/>
    </location>
</feature>
<evidence type="ECO:0000256" key="2">
    <source>
        <dbReference type="ARBA" id="ARBA00022801"/>
    </source>
</evidence>
<name>A0A3N0V872_9GAMM</name>
<feature type="chain" id="PRO_5018146253" evidence="3">
    <location>
        <begin position="21"/>
        <end position="362"/>
    </location>
</feature>
<dbReference type="InterPro" id="IPR051558">
    <property type="entry name" value="Metallophosphoesterase_PAP"/>
</dbReference>
<dbReference type="PANTHER" id="PTHR10161">
    <property type="entry name" value="TARTRATE-RESISTANT ACID PHOSPHATASE TYPE 5"/>
    <property type="match status" value="1"/>
</dbReference>
<gene>
    <name evidence="5" type="ORF">ED208_11410</name>
</gene>
<dbReference type="Gene3D" id="3.60.21.10">
    <property type="match status" value="1"/>
</dbReference>
<evidence type="ECO:0000313" key="6">
    <source>
        <dbReference type="Proteomes" id="UP000282106"/>
    </source>
</evidence>
<evidence type="ECO:0000256" key="1">
    <source>
        <dbReference type="ARBA" id="ARBA00022729"/>
    </source>
</evidence>
<dbReference type="PROSITE" id="PS51257">
    <property type="entry name" value="PROKAR_LIPOPROTEIN"/>
    <property type="match status" value="1"/>
</dbReference>
<dbReference type="InParanoid" id="A0A3N0V872"/>
<accession>A0A3N0V872</accession>
<keyword evidence="2" id="KW-0378">Hydrolase</keyword>
<keyword evidence="1 3" id="KW-0732">Signal</keyword>
<dbReference type="Pfam" id="PF00149">
    <property type="entry name" value="Metallophos"/>
    <property type="match status" value="1"/>
</dbReference>
<dbReference type="AlphaFoldDB" id="A0A3N0V872"/>
<proteinExistence type="predicted"/>
<evidence type="ECO:0000313" key="5">
    <source>
        <dbReference type="EMBL" id="ROH89016.1"/>
    </source>
</evidence>
<dbReference type="EMBL" id="RJVO01000005">
    <property type="protein sequence ID" value="ROH89016.1"/>
    <property type="molecule type" value="Genomic_DNA"/>
</dbReference>
<dbReference type="InterPro" id="IPR029052">
    <property type="entry name" value="Metallo-depent_PP-like"/>
</dbReference>
<evidence type="ECO:0000256" key="3">
    <source>
        <dbReference type="SAM" id="SignalP"/>
    </source>
</evidence>
<comment type="caution">
    <text evidence="5">The sequence shown here is derived from an EMBL/GenBank/DDBJ whole genome shotgun (WGS) entry which is preliminary data.</text>
</comment>
<evidence type="ECO:0000259" key="4">
    <source>
        <dbReference type="Pfam" id="PF00149"/>
    </source>
</evidence>